<evidence type="ECO:0000259" key="2">
    <source>
        <dbReference type="PROSITE" id="PS50234"/>
    </source>
</evidence>
<feature type="compositionally biased region" description="Polar residues" evidence="1">
    <location>
        <begin position="506"/>
        <end position="524"/>
    </location>
</feature>
<comment type="caution">
    <text evidence="4">The sequence shown here is derived from an EMBL/GenBank/DDBJ whole genome shotgun (WGS) entry which is preliminary data.</text>
</comment>
<feature type="non-terminal residue" evidence="4">
    <location>
        <position position="695"/>
    </location>
</feature>
<evidence type="ECO:0000313" key="5">
    <source>
        <dbReference type="Proteomes" id="UP001174934"/>
    </source>
</evidence>
<dbReference type="InterPro" id="IPR002035">
    <property type="entry name" value="VWF_A"/>
</dbReference>
<evidence type="ECO:0000256" key="1">
    <source>
        <dbReference type="SAM" id="MobiDB-lite"/>
    </source>
</evidence>
<feature type="compositionally biased region" description="Low complexity" evidence="1">
    <location>
        <begin position="525"/>
        <end position="541"/>
    </location>
</feature>
<feature type="non-terminal residue" evidence="4">
    <location>
        <position position="1"/>
    </location>
</feature>
<accession>A0AA39X7J2</accession>
<feature type="domain" description="VWFA" evidence="2">
    <location>
        <begin position="272"/>
        <end position="445"/>
    </location>
</feature>
<name>A0AA39X7J2_9PEZI</name>
<feature type="region of interest" description="Disordered" evidence="1">
    <location>
        <begin position="497"/>
        <end position="552"/>
    </location>
</feature>
<dbReference type="Gene3D" id="3.40.50.410">
    <property type="entry name" value="von Willebrand factor, type A domain"/>
    <property type="match status" value="1"/>
</dbReference>
<feature type="domain" description="VIT" evidence="3">
    <location>
        <begin position="1"/>
        <end position="120"/>
    </location>
</feature>
<dbReference type="SMART" id="SM00327">
    <property type="entry name" value="VWA"/>
    <property type="match status" value="1"/>
</dbReference>
<dbReference type="AlphaFoldDB" id="A0AA39X7J2"/>
<dbReference type="Pfam" id="PF13768">
    <property type="entry name" value="VWA_3"/>
    <property type="match status" value="1"/>
</dbReference>
<gene>
    <name evidence="4" type="ORF">B0T17DRAFT_465123</name>
</gene>
<dbReference type="PROSITE" id="PS51468">
    <property type="entry name" value="VIT"/>
    <property type="match status" value="1"/>
</dbReference>
<evidence type="ECO:0000259" key="3">
    <source>
        <dbReference type="PROSITE" id="PS51468"/>
    </source>
</evidence>
<dbReference type="SUPFAM" id="SSF53300">
    <property type="entry name" value="vWA-like"/>
    <property type="match status" value="1"/>
</dbReference>
<dbReference type="InterPro" id="IPR013694">
    <property type="entry name" value="VIT"/>
</dbReference>
<dbReference type="PROSITE" id="PS50234">
    <property type="entry name" value="VWFA"/>
    <property type="match status" value="1"/>
</dbReference>
<dbReference type="EMBL" id="JAULSR010000002">
    <property type="protein sequence ID" value="KAK0628377.1"/>
    <property type="molecule type" value="Genomic_DNA"/>
</dbReference>
<evidence type="ECO:0000313" key="4">
    <source>
        <dbReference type="EMBL" id="KAK0628377.1"/>
    </source>
</evidence>
<dbReference type="PANTHER" id="PTHR45737:SF6">
    <property type="entry name" value="VON WILLEBRAND FACTOR A DOMAIN-CONTAINING PROTEIN 5A"/>
    <property type="match status" value="1"/>
</dbReference>
<keyword evidence="5" id="KW-1185">Reference proteome</keyword>
<dbReference type="PANTHER" id="PTHR45737">
    <property type="entry name" value="VON WILLEBRAND FACTOR A DOMAIN-CONTAINING PROTEIN 5A"/>
    <property type="match status" value="1"/>
</dbReference>
<proteinExistence type="predicted"/>
<reference evidence="4" key="1">
    <citation type="submission" date="2023-06" db="EMBL/GenBank/DDBJ databases">
        <title>Genome-scale phylogeny and comparative genomics of the fungal order Sordariales.</title>
        <authorList>
            <consortium name="Lawrence Berkeley National Laboratory"/>
            <person name="Hensen N."/>
            <person name="Bonometti L."/>
            <person name="Westerberg I."/>
            <person name="Brannstrom I.O."/>
            <person name="Guillou S."/>
            <person name="Cros-Aarteil S."/>
            <person name="Calhoun S."/>
            <person name="Haridas S."/>
            <person name="Kuo A."/>
            <person name="Mondo S."/>
            <person name="Pangilinan J."/>
            <person name="Riley R."/>
            <person name="LaButti K."/>
            <person name="Andreopoulos B."/>
            <person name="Lipzen A."/>
            <person name="Chen C."/>
            <person name="Yanf M."/>
            <person name="Daum C."/>
            <person name="Ng V."/>
            <person name="Clum A."/>
            <person name="Steindorff A."/>
            <person name="Ohm R."/>
            <person name="Martin F."/>
            <person name="Silar P."/>
            <person name="Natvig D."/>
            <person name="Lalanne C."/>
            <person name="Gautier V."/>
            <person name="Ament-velasquez S.L."/>
            <person name="Kruys A."/>
            <person name="Hutchinson M.I."/>
            <person name="Powell A.J."/>
            <person name="Barry K."/>
            <person name="Miller A.N."/>
            <person name="Grigoriev I.V."/>
            <person name="Debuchy R."/>
            <person name="Gladieux P."/>
            <person name="Thoren M.H."/>
            <person name="Johannesson H."/>
        </authorList>
    </citation>
    <scope>NUCLEOTIDE SEQUENCE</scope>
    <source>
        <strain evidence="4">SMH3391-2</strain>
    </source>
</reference>
<dbReference type="SMART" id="SM00609">
    <property type="entry name" value="VIT"/>
    <property type="match status" value="1"/>
</dbReference>
<sequence length="695" mass="75523">YLAQVCLSVHAQIIGTTSRTTLTQNFVNSNSHAIAELTYTFPLYDGVSVVGFVCTISDERTIRGVVKERHQARETYDAAVARGETAGIIEQSYQASDVFTTSIGNVPAGAEIKVDITYLGELKHDAEADGIRFTIPTSIAPRYGDWEAQYSIKRPSSAVTASTKTGIAITVDAEMPSDSNIKSIQSPSHPISVTIGNTSTSAAASADMALSKASASLSLGIAELGGDFILHIISTNTANPIALLETHPTKPNQRALMATLVPKFNLPPRRPEIVFICDRSGSMGGENKIPNMIAALNIFLKSLPVGVKFNICSFGSHHEFLFKDGSRSYNTDNLDKAIKHVSNFDAGFGGTEIHDPLKQTFERRYKDMPLEVFLLTDGEVWNQESLFSMVNQYVSQSKQTIRVFTLGIGRDVSHALIEGVSRAGNGFSQAVGDNEKMTNKVVRMLKAALTPNVTDYTLEIKYEKDQDSDTKNAVISVAGDDDDFEVIEKVMDGMKIDVAEDKPSNHVPTKSTDSSNKPISLFNESANSSDHTSSPPSASHSDTSKYSDVPHVPEPKMLQAPFTIPPLYPFNRTSVYLLLSPETIQKTPKSVILRGKSTHGPLELEIPITVLSEKGETIHQLAARKAVLELEEGRGWLRHARDASKADGQLLKDKFPGRFSDMVEREAVRLGTGFGVGGKWCSFVAVDSDGSSSTQ</sequence>
<protein>
    <submittedName>
        <fullName evidence="4">von Willebrand factor type A domain-containing protein</fullName>
    </submittedName>
</protein>
<organism evidence="4 5">
    <name type="scientific">Bombardia bombarda</name>
    <dbReference type="NCBI Taxonomy" id="252184"/>
    <lineage>
        <taxon>Eukaryota</taxon>
        <taxon>Fungi</taxon>
        <taxon>Dikarya</taxon>
        <taxon>Ascomycota</taxon>
        <taxon>Pezizomycotina</taxon>
        <taxon>Sordariomycetes</taxon>
        <taxon>Sordariomycetidae</taxon>
        <taxon>Sordariales</taxon>
        <taxon>Lasiosphaeriaceae</taxon>
        <taxon>Bombardia</taxon>
    </lineage>
</organism>
<dbReference type="Proteomes" id="UP001174934">
    <property type="component" value="Unassembled WGS sequence"/>
</dbReference>
<dbReference type="Pfam" id="PF08487">
    <property type="entry name" value="VIT"/>
    <property type="match status" value="1"/>
</dbReference>
<dbReference type="InterPro" id="IPR036465">
    <property type="entry name" value="vWFA_dom_sf"/>
</dbReference>